<dbReference type="InterPro" id="IPR019425">
    <property type="entry name" value="7TM_GPCR_serpentine_rcpt_Srt"/>
</dbReference>
<dbReference type="WBParaSite" id="nRc.2.0.1.t27316-RA">
    <property type="protein sequence ID" value="nRc.2.0.1.t27316-RA"/>
    <property type="gene ID" value="nRc.2.0.1.g27316"/>
</dbReference>
<comment type="subcellular location">
    <subcellularLocation>
        <location evidence="1">Membrane</location>
    </subcellularLocation>
</comment>
<dbReference type="Pfam" id="PF10328">
    <property type="entry name" value="7TM_GPCR_Srx"/>
    <property type="match status" value="1"/>
</dbReference>
<dbReference type="Pfam" id="PF10321">
    <property type="entry name" value="7TM_GPCR_Srt"/>
    <property type="match status" value="1"/>
</dbReference>
<feature type="transmembrane region" description="Helical" evidence="5">
    <location>
        <begin position="299"/>
        <end position="319"/>
    </location>
</feature>
<dbReference type="Gene3D" id="1.20.1070.10">
    <property type="entry name" value="Rhodopsin 7-helix transmembrane proteins"/>
    <property type="match status" value="1"/>
</dbReference>
<dbReference type="Proteomes" id="UP000887565">
    <property type="component" value="Unplaced"/>
</dbReference>
<feature type="transmembrane region" description="Helical" evidence="5">
    <location>
        <begin position="7"/>
        <end position="29"/>
    </location>
</feature>
<proteinExistence type="predicted"/>
<feature type="domain" description="G-protein coupled receptors family 1 profile" evidence="6">
    <location>
        <begin position="20"/>
        <end position="131"/>
    </location>
</feature>
<feature type="transmembrane region" description="Helical" evidence="5">
    <location>
        <begin position="244"/>
        <end position="262"/>
    </location>
</feature>
<feature type="transmembrane region" description="Helical" evidence="5">
    <location>
        <begin position="126"/>
        <end position="148"/>
    </location>
</feature>
<dbReference type="PROSITE" id="PS50262">
    <property type="entry name" value="G_PROTEIN_RECEP_F1_2"/>
    <property type="match status" value="1"/>
</dbReference>
<organism evidence="7 8">
    <name type="scientific">Romanomermis culicivorax</name>
    <name type="common">Nematode worm</name>
    <dbReference type="NCBI Taxonomy" id="13658"/>
    <lineage>
        <taxon>Eukaryota</taxon>
        <taxon>Metazoa</taxon>
        <taxon>Ecdysozoa</taxon>
        <taxon>Nematoda</taxon>
        <taxon>Enoplea</taxon>
        <taxon>Dorylaimia</taxon>
        <taxon>Mermithida</taxon>
        <taxon>Mermithoidea</taxon>
        <taxon>Mermithidae</taxon>
        <taxon>Romanomermis</taxon>
    </lineage>
</organism>
<dbReference type="SUPFAM" id="SSF81321">
    <property type="entry name" value="Family A G protein-coupled receptor-like"/>
    <property type="match status" value="1"/>
</dbReference>
<evidence type="ECO:0000313" key="8">
    <source>
        <dbReference type="WBParaSite" id="nRc.2.0.1.t27316-RA"/>
    </source>
</evidence>
<reference evidence="8" key="1">
    <citation type="submission" date="2022-11" db="UniProtKB">
        <authorList>
            <consortium name="WormBaseParasite"/>
        </authorList>
    </citation>
    <scope>IDENTIFICATION</scope>
</reference>
<evidence type="ECO:0000256" key="3">
    <source>
        <dbReference type="ARBA" id="ARBA00022989"/>
    </source>
</evidence>
<feature type="transmembrane region" description="Helical" evidence="5">
    <location>
        <begin position="86"/>
        <end position="106"/>
    </location>
</feature>
<sequence>MELNIVALLYMIVFVIYIIPYLICIYVIINAKDLIVKPYYQILLNMGLADIVQILNSLFSCIFTLTENREPFWTNKMAGALTCGCWFVYCFLAHVMAVNRFVSMYFPLKVNSYFSPVSTKVAVGAAWAYGLSWMTALSMPGCTFMFFIDFYTWDYAETHWSSVARRMNFVSDIFHVTVLIIWYALIFAKLKHKITETLQSATRYDWPHGTVGQTLNTCLSNTRSNLSESVSTSPYYQDDVTKKIFAVMATSIVVIISLTKMGNNRILSQISIGLRSDSHVSRHRVPVIKKREIQVLMQASILCLMVVFTIVGFYVVPMLTDSKWAAMIMNIVWISTAGMNAVIYIAFNR</sequence>
<dbReference type="AlphaFoldDB" id="A0A915JMW4"/>
<keyword evidence="2 5" id="KW-0812">Transmembrane</keyword>
<name>A0A915JMW4_ROMCU</name>
<evidence type="ECO:0000259" key="6">
    <source>
        <dbReference type="PROSITE" id="PS50262"/>
    </source>
</evidence>
<keyword evidence="7" id="KW-1185">Reference proteome</keyword>
<dbReference type="PANTHER" id="PTHR23021">
    <property type="entry name" value="SERPENTINE RECEPTOR, CLASS T"/>
    <property type="match status" value="1"/>
</dbReference>
<dbReference type="InterPro" id="IPR017452">
    <property type="entry name" value="GPCR_Rhodpsn_7TM"/>
</dbReference>
<protein>
    <submittedName>
        <fullName evidence="8">G-protein coupled receptors family 1 profile domain-containing protein</fullName>
    </submittedName>
</protein>
<evidence type="ECO:0000256" key="5">
    <source>
        <dbReference type="SAM" id="Phobius"/>
    </source>
</evidence>
<evidence type="ECO:0000256" key="1">
    <source>
        <dbReference type="ARBA" id="ARBA00004370"/>
    </source>
</evidence>
<evidence type="ECO:0000256" key="4">
    <source>
        <dbReference type="ARBA" id="ARBA00023136"/>
    </source>
</evidence>
<accession>A0A915JMW4</accession>
<feature type="transmembrane region" description="Helical" evidence="5">
    <location>
        <begin position="169"/>
        <end position="188"/>
    </location>
</feature>
<keyword evidence="3 5" id="KW-1133">Transmembrane helix</keyword>
<feature type="transmembrane region" description="Helical" evidence="5">
    <location>
        <begin position="41"/>
        <end position="65"/>
    </location>
</feature>
<dbReference type="InterPro" id="IPR019430">
    <property type="entry name" value="7TM_GPCR_serpentine_rcpt_Srx"/>
</dbReference>
<feature type="transmembrane region" description="Helical" evidence="5">
    <location>
        <begin position="325"/>
        <end position="347"/>
    </location>
</feature>
<dbReference type="GO" id="GO:0016020">
    <property type="term" value="C:membrane"/>
    <property type="evidence" value="ECO:0007669"/>
    <property type="project" value="UniProtKB-SubCell"/>
</dbReference>
<keyword evidence="4 5" id="KW-0472">Membrane</keyword>
<evidence type="ECO:0000313" key="7">
    <source>
        <dbReference type="Proteomes" id="UP000887565"/>
    </source>
</evidence>
<evidence type="ECO:0000256" key="2">
    <source>
        <dbReference type="ARBA" id="ARBA00022692"/>
    </source>
</evidence>